<keyword evidence="3" id="KW-1185">Reference proteome</keyword>
<feature type="region of interest" description="Disordered" evidence="1">
    <location>
        <begin position="90"/>
        <end position="116"/>
    </location>
</feature>
<organism evidence="2 3">
    <name type="scientific">Natrinema hispanicum</name>
    <dbReference type="NCBI Taxonomy" id="392421"/>
    <lineage>
        <taxon>Archaea</taxon>
        <taxon>Methanobacteriati</taxon>
        <taxon>Methanobacteriota</taxon>
        <taxon>Stenosarchaea group</taxon>
        <taxon>Halobacteria</taxon>
        <taxon>Halobacteriales</taxon>
        <taxon>Natrialbaceae</taxon>
        <taxon>Natrinema</taxon>
    </lineage>
</organism>
<dbReference type="AlphaFoldDB" id="A0A1I0IVI8"/>
<dbReference type="Proteomes" id="UP000199320">
    <property type="component" value="Unassembled WGS sequence"/>
</dbReference>
<protein>
    <recommendedName>
        <fullName evidence="4">SWIM-type domain-containing protein</fullName>
    </recommendedName>
</protein>
<sequence length="116" mass="12874">MAAAGSHADIEVLEEPAARALTTPMTVMDDVGMVRDADGMFEVTTDSGREYIVDLEAPSGARCLCHDHKYCQRDCKHIWRCRFETGEEPIPAWVDPDDVDDQLGAHVTAGEPRWSQ</sequence>
<evidence type="ECO:0000256" key="1">
    <source>
        <dbReference type="SAM" id="MobiDB-lite"/>
    </source>
</evidence>
<dbReference type="EMBL" id="FOIC01000026">
    <property type="protein sequence ID" value="SEU01391.1"/>
    <property type="molecule type" value="Genomic_DNA"/>
</dbReference>
<evidence type="ECO:0000313" key="3">
    <source>
        <dbReference type="Proteomes" id="UP000199320"/>
    </source>
</evidence>
<reference evidence="3" key="1">
    <citation type="submission" date="2016-10" db="EMBL/GenBank/DDBJ databases">
        <authorList>
            <person name="Varghese N."/>
            <person name="Submissions S."/>
        </authorList>
    </citation>
    <scope>NUCLEOTIDE SEQUENCE [LARGE SCALE GENOMIC DNA]</scope>
    <source>
        <strain evidence="3">CDM_6</strain>
    </source>
</reference>
<name>A0A1I0IVI8_9EURY</name>
<dbReference type="OrthoDB" id="142306at2157"/>
<evidence type="ECO:0008006" key="4">
    <source>
        <dbReference type="Google" id="ProtNLM"/>
    </source>
</evidence>
<accession>A0A1I0IVI8</accession>
<dbReference type="STRING" id="392421.SAMN04488694_12653"/>
<evidence type="ECO:0000313" key="2">
    <source>
        <dbReference type="EMBL" id="SEU01391.1"/>
    </source>
</evidence>
<gene>
    <name evidence="2" type="ORF">SAMN04488694_12653</name>
</gene>
<proteinExistence type="predicted"/>
<dbReference type="RefSeq" id="WP_092934976.1">
    <property type="nucleotide sequence ID" value="NZ_FOIC01000026.1"/>
</dbReference>